<dbReference type="PRINTS" id="PR00080">
    <property type="entry name" value="SDRFAMILY"/>
</dbReference>
<sequence>MQIDLTGKIILVTGASRGIGGAITRFLGDAGATVAIHYNQQMQPAEELAAAIGNGARTFQADLAVEKEAIQLFEKVLDCYKSLDGLINNAGIAMPSAIDKTDHLWLKAWHTTLTVNLSAAALLCKKAVEHFLTKGEGRIVNITSRAAFRGDTPEFLAYAASKGGLVSVTRSIARAYGSFGIKAFNIAPGFTETDMARKFTDLYGEEIALNDIVLNKLTAPNDIAPMVTLLMSGLADHATGCTIDINGGSYVH</sequence>
<dbReference type="PRINTS" id="PR00081">
    <property type="entry name" value="GDHRDH"/>
</dbReference>
<protein>
    <submittedName>
        <fullName evidence="2">SDR family oxidoreductase</fullName>
    </submittedName>
</protein>
<reference evidence="2" key="1">
    <citation type="submission" date="2023-06" db="EMBL/GenBank/DDBJ databases">
        <title>Genomic of Agaribacillus aureum.</title>
        <authorList>
            <person name="Wang G."/>
        </authorList>
    </citation>
    <scope>NUCLEOTIDE SEQUENCE</scope>
    <source>
        <strain evidence="2">BMA12</strain>
    </source>
</reference>
<comment type="similarity">
    <text evidence="1">Belongs to the short-chain dehydrogenases/reductases (SDR) family.</text>
</comment>
<dbReference type="Pfam" id="PF13561">
    <property type="entry name" value="adh_short_C2"/>
    <property type="match status" value="1"/>
</dbReference>
<evidence type="ECO:0000256" key="1">
    <source>
        <dbReference type="ARBA" id="ARBA00006484"/>
    </source>
</evidence>
<dbReference type="Proteomes" id="UP001172083">
    <property type="component" value="Unassembled WGS sequence"/>
</dbReference>
<dbReference type="SUPFAM" id="SSF51735">
    <property type="entry name" value="NAD(P)-binding Rossmann-fold domains"/>
    <property type="match status" value="1"/>
</dbReference>
<gene>
    <name evidence="2" type="ORF">QQ020_12400</name>
</gene>
<dbReference type="RefSeq" id="WP_346758174.1">
    <property type="nucleotide sequence ID" value="NZ_JAUJEB010000001.1"/>
</dbReference>
<dbReference type="CDD" id="cd05233">
    <property type="entry name" value="SDR_c"/>
    <property type="match status" value="1"/>
</dbReference>
<dbReference type="InterPro" id="IPR050259">
    <property type="entry name" value="SDR"/>
</dbReference>
<dbReference type="InterPro" id="IPR002347">
    <property type="entry name" value="SDR_fam"/>
</dbReference>
<evidence type="ECO:0000313" key="2">
    <source>
        <dbReference type="EMBL" id="MDN5212857.1"/>
    </source>
</evidence>
<dbReference type="PANTHER" id="PTHR42879">
    <property type="entry name" value="3-OXOACYL-(ACYL-CARRIER-PROTEIN) REDUCTASE"/>
    <property type="match status" value="1"/>
</dbReference>
<dbReference type="Gene3D" id="3.40.50.720">
    <property type="entry name" value="NAD(P)-binding Rossmann-like Domain"/>
    <property type="match status" value="1"/>
</dbReference>
<keyword evidence="3" id="KW-1185">Reference proteome</keyword>
<dbReference type="EMBL" id="JAUJEB010000001">
    <property type="protein sequence ID" value="MDN5212857.1"/>
    <property type="molecule type" value="Genomic_DNA"/>
</dbReference>
<organism evidence="2 3">
    <name type="scientific">Agaribacillus aureus</name>
    <dbReference type="NCBI Taxonomy" id="3051825"/>
    <lineage>
        <taxon>Bacteria</taxon>
        <taxon>Pseudomonadati</taxon>
        <taxon>Bacteroidota</taxon>
        <taxon>Cytophagia</taxon>
        <taxon>Cytophagales</taxon>
        <taxon>Splendidivirgaceae</taxon>
        <taxon>Agaribacillus</taxon>
    </lineage>
</organism>
<dbReference type="InterPro" id="IPR036291">
    <property type="entry name" value="NAD(P)-bd_dom_sf"/>
</dbReference>
<name>A0ABT8L526_9BACT</name>
<dbReference type="PANTHER" id="PTHR42879:SF2">
    <property type="entry name" value="3-OXOACYL-[ACYL-CARRIER-PROTEIN] REDUCTASE FABG"/>
    <property type="match status" value="1"/>
</dbReference>
<evidence type="ECO:0000313" key="3">
    <source>
        <dbReference type="Proteomes" id="UP001172083"/>
    </source>
</evidence>
<comment type="caution">
    <text evidence="2">The sequence shown here is derived from an EMBL/GenBank/DDBJ whole genome shotgun (WGS) entry which is preliminary data.</text>
</comment>
<accession>A0ABT8L526</accession>
<proteinExistence type="inferred from homology"/>